<dbReference type="SUPFAM" id="SSF53756">
    <property type="entry name" value="UDP-Glycosyltransferase/glycogen phosphorylase"/>
    <property type="match status" value="1"/>
</dbReference>
<keyword evidence="2 4" id="KW-0808">Transferase</keyword>
<dbReference type="CDD" id="cd03812">
    <property type="entry name" value="GT4_CapH-like"/>
    <property type="match status" value="1"/>
</dbReference>
<name>A0A1H9Q7W7_BUTFI</name>
<evidence type="ECO:0000313" key="4">
    <source>
        <dbReference type="EMBL" id="SER56502.1"/>
    </source>
</evidence>
<accession>A0A1H9Q7W7</accession>
<gene>
    <name evidence="4" type="ORF">SAMN04487884_10763</name>
</gene>
<dbReference type="PANTHER" id="PTHR12526:SF510">
    <property type="entry name" value="D-INOSITOL 3-PHOSPHATE GLYCOSYLTRANSFERASE"/>
    <property type="match status" value="1"/>
</dbReference>
<evidence type="ECO:0000256" key="1">
    <source>
        <dbReference type="ARBA" id="ARBA00022676"/>
    </source>
</evidence>
<dbReference type="AlphaFoldDB" id="A0A1H9Q7W7"/>
<sequence>MPQDFDINSIPERKEKPIRVLHVFGRLGLGGAESRIMDLYRNIDKSLVQFDFLVHSDAQLPKGVKYSSQELMKVRKPEYFDEEIKRLGGNIYAVPRLNSKNMLSYKSYIESFFKANKGKWAVVQGHMTSTAAIYLPIAKKYGAGITASHVRSGGTDPGLKGKLTEFLRRPFKKEGVCDYYLSCTEAAARHVYGDELVDAGKVRVIPNAINVDKFAYSEDIRNKIRNELGISNAIVIGHVGRFHYAKNHEFLIRVFAQMVQLIREDDKGRYTLIYGLPLRLMLLGEGPLMEDTKKLVHELGMDNRVLFLGNKSNVSDYYQAMDYFCFPSRYEGLPGTVVEAQAAGLQCLVSDSITTEVDITRLVSRMSIELDPRQWAMKVLDDLVPRMDVYAHEVPDERFDNAFDRIYDKDQGFGRISDGMGKVLIDLPEEHPYDRAHTSGYLADAIKKAGFDAKTQAVMMTYFYRHGSFRDDATRNLREVP</sequence>
<dbReference type="PANTHER" id="PTHR12526">
    <property type="entry name" value="GLYCOSYLTRANSFERASE"/>
    <property type="match status" value="1"/>
</dbReference>
<dbReference type="Gene3D" id="3.40.50.2000">
    <property type="entry name" value="Glycogen Phosphorylase B"/>
    <property type="match status" value="2"/>
</dbReference>
<feature type="domain" description="Glycosyl transferase family 1" evidence="3">
    <location>
        <begin position="221"/>
        <end position="353"/>
    </location>
</feature>
<evidence type="ECO:0000259" key="3">
    <source>
        <dbReference type="Pfam" id="PF00534"/>
    </source>
</evidence>
<evidence type="ECO:0000313" key="5">
    <source>
        <dbReference type="Proteomes" id="UP000182584"/>
    </source>
</evidence>
<dbReference type="GO" id="GO:0016757">
    <property type="term" value="F:glycosyltransferase activity"/>
    <property type="evidence" value="ECO:0007669"/>
    <property type="project" value="UniProtKB-KW"/>
</dbReference>
<dbReference type="EMBL" id="FOGJ01000007">
    <property type="protein sequence ID" value="SER56502.1"/>
    <property type="molecule type" value="Genomic_DNA"/>
</dbReference>
<dbReference type="Pfam" id="PF00534">
    <property type="entry name" value="Glycos_transf_1"/>
    <property type="match status" value="1"/>
</dbReference>
<organism evidence="4 5">
    <name type="scientific">Butyrivibrio fibrisolvens</name>
    <dbReference type="NCBI Taxonomy" id="831"/>
    <lineage>
        <taxon>Bacteria</taxon>
        <taxon>Bacillati</taxon>
        <taxon>Bacillota</taxon>
        <taxon>Clostridia</taxon>
        <taxon>Lachnospirales</taxon>
        <taxon>Lachnospiraceae</taxon>
        <taxon>Butyrivibrio</taxon>
    </lineage>
</organism>
<reference evidence="4 5" key="1">
    <citation type="submission" date="2016-10" db="EMBL/GenBank/DDBJ databases">
        <authorList>
            <person name="de Groot N.N."/>
        </authorList>
    </citation>
    <scope>NUCLEOTIDE SEQUENCE [LARGE SCALE GENOMIC DNA]</scope>
    <source>
        <strain evidence="4 5">AR40</strain>
    </source>
</reference>
<dbReference type="eggNOG" id="COG0438">
    <property type="taxonomic scope" value="Bacteria"/>
</dbReference>
<protein>
    <submittedName>
        <fullName evidence="4">Glycosyltransferase involved in cell wall bisynthesis</fullName>
    </submittedName>
</protein>
<dbReference type="Proteomes" id="UP000182584">
    <property type="component" value="Unassembled WGS sequence"/>
</dbReference>
<keyword evidence="1" id="KW-0328">Glycosyltransferase</keyword>
<dbReference type="InterPro" id="IPR001296">
    <property type="entry name" value="Glyco_trans_1"/>
</dbReference>
<evidence type="ECO:0000256" key="2">
    <source>
        <dbReference type="ARBA" id="ARBA00022679"/>
    </source>
</evidence>
<proteinExistence type="predicted"/>
<dbReference type="RefSeq" id="WP_074755263.1">
    <property type="nucleotide sequence ID" value="NZ_FOGJ01000007.1"/>
</dbReference>
<dbReference type="OrthoDB" id="9804196at2"/>